<dbReference type="InterPro" id="IPR021799">
    <property type="entry name" value="PIN-like_prokaryotic"/>
</dbReference>
<accession>A0A6S6T5H7</accession>
<gene>
    <name evidence="1" type="ORF">HELGO_WM39004</name>
</gene>
<protein>
    <recommendedName>
        <fullName evidence="2">DUF3368 domain-containing protein</fullName>
    </recommendedName>
</protein>
<dbReference type="PANTHER" id="PTHR39550:SF1">
    <property type="entry name" value="SLL0658 PROTEIN"/>
    <property type="match status" value="1"/>
</dbReference>
<name>A0A6S6T5H7_9BACT</name>
<sequence>MPQEVMKEIHIKSDGVYEEIEKNSLFETKEISDMALFTLLDGILDKGESEAIVLAKELGLILLIDEKKGRGIAKNMGLDIIGLLGILILNVKKSLILKDEALVILEEIKGLKFRVSQKLEESFLKMIGL</sequence>
<dbReference type="PANTHER" id="PTHR39550">
    <property type="entry name" value="SLL0658 PROTEIN"/>
    <property type="match status" value="1"/>
</dbReference>
<dbReference type="EMBL" id="CACVAZ010000071">
    <property type="protein sequence ID" value="CAA6811957.1"/>
    <property type="molecule type" value="Genomic_DNA"/>
</dbReference>
<evidence type="ECO:0000313" key="1">
    <source>
        <dbReference type="EMBL" id="CAA6811957.1"/>
    </source>
</evidence>
<organism evidence="1">
    <name type="scientific">uncultured Sulfurovum sp</name>
    <dbReference type="NCBI Taxonomy" id="269237"/>
    <lineage>
        <taxon>Bacteria</taxon>
        <taxon>Pseudomonadati</taxon>
        <taxon>Campylobacterota</taxon>
        <taxon>Epsilonproteobacteria</taxon>
        <taxon>Campylobacterales</taxon>
        <taxon>Sulfurovaceae</taxon>
        <taxon>Sulfurovum</taxon>
        <taxon>environmental samples</taxon>
    </lineage>
</organism>
<dbReference type="AlphaFoldDB" id="A0A6S6T5H7"/>
<proteinExistence type="predicted"/>
<evidence type="ECO:0008006" key="2">
    <source>
        <dbReference type="Google" id="ProtNLM"/>
    </source>
</evidence>
<reference evidence="1" key="1">
    <citation type="submission" date="2020-01" db="EMBL/GenBank/DDBJ databases">
        <authorList>
            <person name="Meier V. D."/>
            <person name="Meier V D."/>
        </authorList>
    </citation>
    <scope>NUCLEOTIDE SEQUENCE</scope>
    <source>
        <strain evidence="1">HLG_WM_MAG_02</strain>
    </source>
</reference>
<dbReference type="Pfam" id="PF11848">
    <property type="entry name" value="DUF3368"/>
    <property type="match status" value="1"/>
</dbReference>